<evidence type="ECO:0000313" key="2">
    <source>
        <dbReference type="Proteomes" id="UP000557307"/>
    </source>
</evidence>
<protein>
    <submittedName>
        <fullName evidence="1">Uncharacterized protein</fullName>
    </submittedName>
</protein>
<keyword evidence="2" id="KW-1185">Reference proteome</keyword>
<dbReference type="AlphaFoldDB" id="A0A840U2P0"/>
<comment type="caution">
    <text evidence="1">The sequence shown here is derived from an EMBL/GenBank/DDBJ whole genome shotgun (WGS) entry which is preliminary data.</text>
</comment>
<dbReference type="Proteomes" id="UP000557307">
    <property type="component" value="Unassembled WGS sequence"/>
</dbReference>
<evidence type="ECO:0000313" key="1">
    <source>
        <dbReference type="EMBL" id="MBB5286390.1"/>
    </source>
</evidence>
<proteinExistence type="predicted"/>
<organism evidence="1 2">
    <name type="scientific">Rhabdobacter roseus</name>
    <dbReference type="NCBI Taxonomy" id="1655419"/>
    <lineage>
        <taxon>Bacteria</taxon>
        <taxon>Pseudomonadati</taxon>
        <taxon>Bacteroidota</taxon>
        <taxon>Cytophagia</taxon>
        <taxon>Cytophagales</taxon>
        <taxon>Cytophagaceae</taxon>
        <taxon>Rhabdobacter</taxon>
    </lineage>
</organism>
<gene>
    <name evidence="1" type="ORF">HNQ92_004550</name>
</gene>
<dbReference type="RefSeq" id="WP_184177465.1">
    <property type="nucleotide sequence ID" value="NZ_JACHGF010000009.1"/>
</dbReference>
<sequence length="60" mass="6568">MISSPNKNNQGTFPIPASSHRPLYAPSRYFTQVLAAFLCAHPSTLQVPAQLLTAHRADFS</sequence>
<name>A0A840U2P0_9BACT</name>
<reference evidence="1 2" key="1">
    <citation type="submission" date="2020-08" db="EMBL/GenBank/DDBJ databases">
        <title>Genomic Encyclopedia of Type Strains, Phase IV (KMG-IV): sequencing the most valuable type-strain genomes for metagenomic binning, comparative biology and taxonomic classification.</title>
        <authorList>
            <person name="Goeker M."/>
        </authorList>
    </citation>
    <scope>NUCLEOTIDE SEQUENCE [LARGE SCALE GENOMIC DNA]</scope>
    <source>
        <strain evidence="1 2">DSM 105074</strain>
    </source>
</reference>
<accession>A0A840U2P0</accession>
<dbReference type="EMBL" id="JACHGF010000009">
    <property type="protein sequence ID" value="MBB5286390.1"/>
    <property type="molecule type" value="Genomic_DNA"/>
</dbReference>